<dbReference type="Proteomes" id="UP000001235">
    <property type="component" value="Chromosome"/>
</dbReference>
<dbReference type="eggNOG" id="COG0451">
    <property type="taxonomic scope" value="Bacteria"/>
</dbReference>
<dbReference type="Gene3D" id="3.40.50.720">
    <property type="entry name" value="NAD(P)-binding Rossmann-like Domain"/>
    <property type="match status" value="1"/>
</dbReference>
<sequence>MNRKCMKKRILLTGVTGFLGSHLAKELLAAGNEVVALKRKSSSLHRVESIISEIDFFDIEGLDFDQFFRDCGKIDTIIHTATCYGRNNESVTEIFAANTEFPLRLLDAGSRAGVEAFLNTDTILDKYLNLYALSKNQLLQWGKFFSIHEKMRFANIRLEHFYGPDDDPTKFSAYVINSCLGNVPELRLTKGEQRRDFIYIDDVVSAYMVLLEKMDSFNSVFVEFDVGSGRSVSIREFVETVHRITASKTYLDFGALPYREGEVMHSEADITKLAALGWRCQYDLETGLKKVIEQERTKL</sequence>
<name>D9SE15_GALCS</name>
<organism evidence="2 3">
    <name type="scientific">Gallionella capsiferriformans (strain ES-2)</name>
    <name type="common">Gallionella ferruginea capsiferriformans (strain ES-2)</name>
    <dbReference type="NCBI Taxonomy" id="395494"/>
    <lineage>
        <taxon>Bacteria</taxon>
        <taxon>Pseudomonadati</taxon>
        <taxon>Pseudomonadota</taxon>
        <taxon>Betaproteobacteria</taxon>
        <taxon>Nitrosomonadales</taxon>
        <taxon>Gallionellaceae</taxon>
        <taxon>Gallionella</taxon>
    </lineage>
</organism>
<evidence type="ECO:0000313" key="2">
    <source>
        <dbReference type="EMBL" id="ADL56837.1"/>
    </source>
</evidence>
<proteinExistence type="predicted"/>
<feature type="domain" description="NAD-dependent epimerase/dehydratase" evidence="1">
    <location>
        <begin position="10"/>
        <end position="216"/>
    </location>
</feature>
<reference evidence="2 3" key="1">
    <citation type="submission" date="2010-08" db="EMBL/GenBank/DDBJ databases">
        <title>Complete sequence of Gallionella capsiferriformans ES-2.</title>
        <authorList>
            <consortium name="US DOE Joint Genome Institute"/>
            <person name="Lucas S."/>
            <person name="Copeland A."/>
            <person name="Lapidus A."/>
            <person name="Cheng J.-F."/>
            <person name="Bruce D."/>
            <person name="Goodwin L."/>
            <person name="Pitluck S."/>
            <person name="Chertkov O."/>
            <person name="Davenport K.W."/>
            <person name="Detter J.C."/>
            <person name="Han C."/>
            <person name="Tapia R."/>
            <person name="Land M."/>
            <person name="Hauser L."/>
            <person name="Chang Y.-J."/>
            <person name="Jeffries C."/>
            <person name="Kyrpides N."/>
            <person name="Ivanova N."/>
            <person name="Mikhailova N."/>
            <person name="Shelobolina E.S."/>
            <person name="Picardal F."/>
            <person name="Roden E."/>
            <person name="Emerson D."/>
            <person name="Woyke T."/>
        </authorList>
    </citation>
    <scope>NUCLEOTIDE SEQUENCE [LARGE SCALE GENOMIC DNA]</scope>
    <source>
        <strain evidence="2 3">ES-2</strain>
    </source>
</reference>
<keyword evidence="3" id="KW-1185">Reference proteome</keyword>
<protein>
    <submittedName>
        <fullName evidence="2">NAD-dependent epimerase/dehydratase</fullName>
    </submittedName>
</protein>
<dbReference type="InterPro" id="IPR001509">
    <property type="entry name" value="Epimerase_deHydtase"/>
</dbReference>
<dbReference type="STRING" id="395494.Galf_2845"/>
<dbReference type="Pfam" id="PF01370">
    <property type="entry name" value="Epimerase"/>
    <property type="match status" value="1"/>
</dbReference>
<gene>
    <name evidence="2" type="ordered locus">Galf_2845</name>
</gene>
<dbReference type="PANTHER" id="PTHR43245">
    <property type="entry name" value="BIFUNCTIONAL POLYMYXIN RESISTANCE PROTEIN ARNA"/>
    <property type="match status" value="1"/>
</dbReference>
<dbReference type="PANTHER" id="PTHR43245:SF13">
    <property type="entry name" value="UDP-D-APIOSE_UDP-D-XYLOSE SYNTHASE 2"/>
    <property type="match status" value="1"/>
</dbReference>
<dbReference type="SUPFAM" id="SSF51735">
    <property type="entry name" value="NAD(P)-binding Rossmann-fold domains"/>
    <property type="match status" value="1"/>
</dbReference>
<accession>D9SE15</accession>
<evidence type="ECO:0000259" key="1">
    <source>
        <dbReference type="Pfam" id="PF01370"/>
    </source>
</evidence>
<dbReference type="HOGENOM" id="CLU_007383_1_7_4"/>
<dbReference type="EMBL" id="CP002159">
    <property type="protein sequence ID" value="ADL56837.1"/>
    <property type="molecule type" value="Genomic_DNA"/>
</dbReference>
<dbReference type="InterPro" id="IPR036291">
    <property type="entry name" value="NAD(P)-bd_dom_sf"/>
</dbReference>
<evidence type="ECO:0000313" key="3">
    <source>
        <dbReference type="Proteomes" id="UP000001235"/>
    </source>
</evidence>
<dbReference type="InterPro" id="IPR050177">
    <property type="entry name" value="Lipid_A_modif_metabolic_enz"/>
</dbReference>
<dbReference type="AlphaFoldDB" id="D9SE15"/>
<dbReference type="KEGG" id="gca:Galf_2845"/>